<dbReference type="PROSITE" id="PS00061">
    <property type="entry name" value="ADH_SHORT"/>
    <property type="match status" value="1"/>
</dbReference>
<evidence type="ECO:0000313" key="6">
    <source>
        <dbReference type="Proteomes" id="UP000595224"/>
    </source>
</evidence>
<dbReference type="SUPFAM" id="SSF51735">
    <property type="entry name" value="NAD(P)-binding Rossmann-fold domains"/>
    <property type="match status" value="1"/>
</dbReference>
<organism evidence="5 6">
    <name type="scientific">Treponema peruense</name>
    <dbReference type="NCBI Taxonomy" id="2787628"/>
    <lineage>
        <taxon>Bacteria</taxon>
        <taxon>Pseudomonadati</taxon>
        <taxon>Spirochaetota</taxon>
        <taxon>Spirochaetia</taxon>
        <taxon>Spirochaetales</taxon>
        <taxon>Treponemataceae</taxon>
        <taxon>Treponema</taxon>
    </lineage>
</organism>
<name>A0A7T3RBZ5_9SPIR</name>
<sequence>MKRISIVTGASSGMGTCFAKQLAMESACFTEKSLLLLSGATKSGIREAEKLRQQASDEIWIIARRQERLLEVAKEIDIQAEKFNSESRAVRSGLCNNLYPEIKVFAVDLCGRDGAIKVNELLKNEELNDKDLRINVLVNNAGFGTYGEFAKTDTVREMDMVDTDCTSLTGLTGFALPYMERGSRIINTASLASFLPLGNFAVYGACKAFVLSLTVALAAELKDKGIKVTALCPGPVSTEFADIASKGARKEVRHGVSPEKTVEHAIRCSRKGKLYSMWTFKWKFKAAASRFVGRYFGARMTYLFCKRPSN</sequence>
<keyword evidence="6" id="KW-1185">Reference proteome</keyword>
<dbReference type="GO" id="GO:0016491">
    <property type="term" value="F:oxidoreductase activity"/>
    <property type="evidence" value="ECO:0007669"/>
    <property type="project" value="UniProtKB-KW"/>
</dbReference>
<dbReference type="PRINTS" id="PR00081">
    <property type="entry name" value="GDHRDH"/>
</dbReference>
<dbReference type="Pfam" id="PF00106">
    <property type="entry name" value="adh_short"/>
    <property type="match status" value="1"/>
</dbReference>
<dbReference type="KEGG" id="tper:IWA51_08310"/>
<evidence type="ECO:0000256" key="3">
    <source>
        <dbReference type="ARBA" id="ARBA00023002"/>
    </source>
</evidence>
<dbReference type="GO" id="GO:0005829">
    <property type="term" value="C:cytosol"/>
    <property type="evidence" value="ECO:0007669"/>
    <property type="project" value="TreeGrafter"/>
</dbReference>
<dbReference type="InterPro" id="IPR020904">
    <property type="entry name" value="Sc_DH/Rdtase_CS"/>
</dbReference>
<dbReference type="RefSeq" id="WP_198442080.1">
    <property type="nucleotide sequence ID" value="NZ_CBCSHE010000001.1"/>
</dbReference>
<accession>A0A7T3RBZ5</accession>
<dbReference type="PANTHER" id="PTHR43391:SF14">
    <property type="entry name" value="DEHYDROGENASE_REDUCTASE SDR FAMILY PROTEIN 7-LIKE"/>
    <property type="match status" value="1"/>
</dbReference>
<dbReference type="EMBL" id="CP064936">
    <property type="protein sequence ID" value="QQA00275.1"/>
    <property type="molecule type" value="Genomic_DNA"/>
</dbReference>
<evidence type="ECO:0000256" key="4">
    <source>
        <dbReference type="RuleBase" id="RU000363"/>
    </source>
</evidence>
<evidence type="ECO:0000256" key="1">
    <source>
        <dbReference type="ARBA" id="ARBA00006484"/>
    </source>
</evidence>
<proteinExistence type="inferred from homology"/>
<dbReference type="InterPro" id="IPR036291">
    <property type="entry name" value="NAD(P)-bd_dom_sf"/>
</dbReference>
<evidence type="ECO:0000256" key="2">
    <source>
        <dbReference type="ARBA" id="ARBA00022857"/>
    </source>
</evidence>
<dbReference type="AlphaFoldDB" id="A0A7T3RBZ5"/>
<keyword evidence="2" id="KW-0521">NADP</keyword>
<gene>
    <name evidence="5" type="ORF">IWA51_08310</name>
</gene>
<protein>
    <submittedName>
        <fullName evidence="5">SDR family NAD(P)-dependent oxidoreductase</fullName>
    </submittedName>
</protein>
<dbReference type="Gene3D" id="3.40.50.720">
    <property type="entry name" value="NAD(P)-binding Rossmann-like Domain"/>
    <property type="match status" value="1"/>
</dbReference>
<comment type="similarity">
    <text evidence="1 4">Belongs to the short-chain dehydrogenases/reductases (SDR) family.</text>
</comment>
<dbReference type="PANTHER" id="PTHR43391">
    <property type="entry name" value="RETINOL DEHYDROGENASE-RELATED"/>
    <property type="match status" value="1"/>
</dbReference>
<dbReference type="PRINTS" id="PR00080">
    <property type="entry name" value="SDRFAMILY"/>
</dbReference>
<evidence type="ECO:0000313" key="5">
    <source>
        <dbReference type="EMBL" id="QQA00275.1"/>
    </source>
</evidence>
<dbReference type="Proteomes" id="UP000595224">
    <property type="component" value="Chromosome"/>
</dbReference>
<dbReference type="InterPro" id="IPR002347">
    <property type="entry name" value="SDR_fam"/>
</dbReference>
<keyword evidence="3" id="KW-0560">Oxidoreductase</keyword>
<reference evidence="5 6" key="1">
    <citation type="submission" date="2020-11" db="EMBL/GenBank/DDBJ databases">
        <title>Treponema Peruensis nv. sp., first commensal Treponema isolated from human feces.</title>
        <authorList>
            <person name="Belkhou C."/>
            <person name="Raes J."/>
        </authorList>
    </citation>
    <scope>NUCLEOTIDE SEQUENCE [LARGE SCALE GENOMIC DNA]</scope>
    <source>
        <strain evidence="5 6">RCC2812</strain>
    </source>
</reference>